<proteinExistence type="inferred from homology"/>
<evidence type="ECO:0000256" key="1">
    <source>
        <dbReference type="ARBA" id="ARBA00022553"/>
    </source>
</evidence>
<keyword evidence="4" id="KW-0547">Nucleotide-binding</keyword>
<keyword evidence="8" id="KW-1185">Reference proteome</keyword>
<dbReference type="STRING" id="351605.Gura_3202"/>
<keyword evidence="1" id="KW-0597">Phosphoprotein</keyword>
<evidence type="ECO:0000313" key="7">
    <source>
        <dbReference type="EMBL" id="ABQ27363.1"/>
    </source>
</evidence>
<dbReference type="GO" id="GO:0016787">
    <property type="term" value="F:hydrolase activity"/>
    <property type="evidence" value="ECO:0007669"/>
    <property type="project" value="UniProtKB-KW"/>
</dbReference>
<organism evidence="7 8">
    <name type="scientific">Geotalea uraniireducens (strain Rf4)</name>
    <name type="common">Geobacter uraniireducens</name>
    <dbReference type="NCBI Taxonomy" id="351605"/>
    <lineage>
        <taxon>Bacteria</taxon>
        <taxon>Pseudomonadati</taxon>
        <taxon>Thermodesulfobacteriota</taxon>
        <taxon>Desulfuromonadia</taxon>
        <taxon>Geobacterales</taxon>
        <taxon>Geobacteraceae</taxon>
        <taxon>Geotalea</taxon>
    </lineage>
</organism>
<dbReference type="InterPro" id="IPR008201">
    <property type="entry name" value="HepT-like"/>
</dbReference>
<dbReference type="PANTHER" id="PTHR34139:SF1">
    <property type="entry name" value="RNASE MJ1380-RELATED"/>
    <property type="match status" value="1"/>
</dbReference>
<reference evidence="7 8" key="1">
    <citation type="submission" date="2007-05" db="EMBL/GenBank/DDBJ databases">
        <title>Complete sequence of Geobacter uraniireducens Rf4.</title>
        <authorList>
            <consortium name="US DOE Joint Genome Institute"/>
            <person name="Copeland A."/>
            <person name="Lucas S."/>
            <person name="Lapidus A."/>
            <person name="Barry K."/>
            <person name="Detter J.C."/>
            <person name="Glavina del Rio T."/>
            <person name="Hammon N."/>
            <person name="Israni S."/>
            <person name="Dalin E."/>
            <person name="Tice H."/>
            <person name="Pitluck S."/>
            <person name="Chertkov O."/>
            <person name="Brettin T."/>
            <person name="Bruce D."/>
            <person name="Han C."/>
            <person name="Schmutz J."/>
            <person name="Larimer F."/>
            <person name="Land M."/>
            <person name="Hauser L."/>
            <person name="Kyrpides N."/>
            <person name="Mikhailova N."/>
            <person name="Shelobolina E."/>
            <person name="Aklujkar M."/>
            <person name="Lovley D."/>
            <person name="Richardson P."/>
        </authorList>
    </citation>
    <scope>NUCLEOTIDE SEQUENCE [LARGE SCALE GENOMIC DNA]</scope>
    <source>
        <strain evidence="7 8">Rf4</strain>
    </source>
</reference>
<evidence type="ECO:0000256" key="5">
    <source>
        <dbReference type="ARBA" id="ARBA00022801"/>
    </source>
</evidence>
<accession>A5G6E5</accession>
<comment type="similarity">
    <text evidence="6">Belongs to the HepT RNase toxin family.</text>
</comment>
<evidence type="ECO:0000256" key="4">
    <source>
        <dbReference type="ARBA" id="ARBA00022741"/>
    </source>
</evidence>
<protein>
    <recommendedName>
        <fullName evidence="9">Antitoxin</fullName>
    </recommendedName>
</protein>
<dbReference type="Proteomes" id="UP000006695">
    <property type="component" value="Chromosome"/>
</dbReference>
<name>A5G6E5_GEOUR</name>
<gene>
    <name evidence="7" type="ordered locus">Gura_3202</name>
</gene>
<dbReference type="HOGENOM" id="CLU_142825_2_0_7"/>
<dbReference type="KEGG" id="gur:Gura_3202"/>
<dbReference type="InterPro" id="IPR037038">
    <property type="entry name" value="HepT-like_sf"/>
</dbReference>
<dbReference type="GO" id="GO:0000166">
    <property type="term" value="F:nucleotide binding"/>
    <property type="evidence" value="ECO:0007669"/>
    <property type="project" value="UniProtKB-KW"/>
</dbReference>
<dbReference type="GO" id="GO:0004540">
    <property type="term" value="F:RNA nuclease activity"/>
    <property type="evidence" value="ECO:0007669"/>
    <property type="project" value="InterPro"/>
</dbReference>
<dbReference type="PANTHER" id="PTHR34139">
    <property type="entry name" value="UPF0331 PROTEIN MJ0127"/>
    <property type="match status" value="1"/>
</dbReference>
<dbReference type="Gene3D" id="1.20.120.580">
    <property type="entry name" value="bsu32300-like"/>
    <property type="match status" value="1"/>
</dbReference>
<sequence length="127" mass="14925">MLYMYDRELLLEDFKNIIWALDQIFKRFQAIQSSDDFLKDDIGLEKLDSICMQLINIGEVLKQVDKLTDSKLLVNYPEIDWKKAKGMRDIITHHYFDIDAETIYVVCSEHVPEMKKVIARILIDQGA</sequence>
<dbReference type="Pfam" id="PF01934">
    <property type="entry name" value="HepT-like"/>
    <property type="match status" value="1"/>
</dbReference>
<dbReference type="GO" id="GO:0110001">
    <property type="term" value="C:toxin-antitoxin complex"/>
    <property type="evidence" value="ECO:0007669"/>
    <property type="project" value="InterPro"/>
</dbReference>
<keyword evidence="3" id="KW-0540">Nuclease</keyword>
<evidence type="ECO:0000256" key="3">
    <source>
        <dbReference type="ARBA" id="ARBA00022722"/>
    </source>
</evidence>
<evidence type="ECO:0008006" key="9">
    <source>
        <dbReference type="Google" id="ProtNLM"/>
    </source>
</evidence>
<keyword evidence="2" id="KW-1277">Toxin-antitoxin system</keyword>
<dbReference type="EMBL" id="CP000698">
    <property type="protein sequence ID" value="ABQ27363.1"/>
    <property type="molecule type" value="Genomic_DNA"/>
</dbReference>
<evidence type="ECO:0000256" key="6">
    <source>
        <dbReference type="ARBA" id="ARBA00024207"/>
    </source>
</evidence>
<evidence type="ECO:0000313" key="8">
    <source>
        <dbReference type="Proteomes" id="UP000006695"/>
    </source>
</evidence>
<dbReference type="AlphaFoldDB" id="A5G6E5"/>
<keyword evidence="5" id="KW-0378">Hydrolase</keyword>
<dbReference type="InterPro" id="IPR051813">
    <property type="entry name" value="HepT_RNase_toxin"/>
</dbReference>
<evidence type="ECO:0000256" key="2">
    <source>
        <dbReference type="ARBA" id="ARBA00022649"/>
    </source>
</evidence>